<feature type="chain" id="PRO_5034801188" description="FZ domain-containing protein" evidence="1">
    <location>
        <begin position="18"/>
        <end position="459"/>
    </location>
</feature>
<name>A0A8H5F119_9AGAR</name>
<accession>A0A8H5F119</accession>
<dbReference type="Pfam" id="PF12929">
    <property type="entry name" value="Mid1"/>
    <property type="match status" value="1"/>
</dbReference>
<dbReference type="AlphaFoldDB" id="A0A8H5F119"/>
<feature type="signal peptide" evidence="1">
    <location>
        <begin position="1"/>
        <end position="17"/>
    </location>
</feature>
<reference evidence="2 3" key="1">
    <citation type="journal article" date="2020" name="ISME J.">
        <title>Uncovering the hidden diversity of litter-decomposition mechanisms in mushroom-forming fungi.</title>
        <authorList>
            <person name="Floudas D."/>
            <person name="Bentzer J."/>
            <person name="Ahren D."/>
            <person name="Johansson T."/>
            <person name="Persson P."/>
            <person name="Tunlid A."/>
        </authorList>
    </citation>
    <scope>NUCLEOTIDE SEQUENCE [LARGE SCALE GENOMIC DNA]</scope>
    <source>
        <strain evidence="2 3">CBS 101986</strain>
    </source>
</reference>
<organism evidence="2 3">
    <name type="scientific">Psilocybe cf. subviscida</name>
    <dbReference type="NCBI Taxonomy" id="2480587"/>
    <lineage>
        <taxon>Eukaryota</taxon>
        <taxon>Fungi</taxon>
        <taxon>Dikarya</taxon>
        <taxon>Basidiomycota</taxon>
        <taxon>Agaricomycotina</taxon>
        <taxon>Agaricomycetes</taxon>
        <taxon>Agaricomycetidae</taxon>
        <taxon>Agaricales</taxon>
        <taxon>Agaricineae</taxon>
        <taxon>Strophariaceae</taxon>
        <taxon>Psilocybe</taxon>
    </lineage>
</organism>
<evidence type="ECO:0000313" key="3">
    <source>
        <dbReference type="Proteomes" id="UP000567179"/>
    </source>
</evidence>
<proteinExistence type="predicted"/>
<dbReference type="PANTHER" id="PTHR39142">
    <property type="entry name" value="MID1P"/>
    <property type="match status" value="1"/>
</dbReference>
<evidence type="ECO:0000256" key="1">
    <source>
        <dbReference type="SAM" id="SignalP"/>
    </source>
</evidence>
<sequence>MLPESLLCLLSVTIAYAQRPQLAVNSVTSHNTLREAAFAIPAQGQLSISVAVCSDSTTLPRFFVTNVSNADSQNDPGSDLGLDVFEIALNDGQGSWTGSFANGGLLSAVSSSTTGMDYNVGVSTDDTLTGLPLLGDTTATQAIIFSPPFLDIEVPKPTYPNYTLPSANLTQPPPPTNAPNLTLIVTPTSNGFASNLHTGCLLSKQTSSGTIVNASLWARDGQGWRTQWLLDGLTPSTNYTAFVLQDTTRVSGPIYFATKSDTFACPLVHSLPYCPGVAYAVPLDAPPAGSFGYNDTNLPTGLVAPLVSYIANFTQVLTTFACGRDWYSPIMGCDDCQHEYRKWLCNASFTRCTERSVSSSFSGPQEIFSAIAPTPSGSPRNQFLPQTDKPFDVLLPCLEQCNAMDRACPPFVGIQCPTSGRNAAASYGVGYIDGDDGTKDGGRTGAAQDRYGNVWCNMV</sequence>
<dbReference type="PANTHER" id="PTHR39142:SF1">
    <property type="entry name" value="AEL197CP"/>
    <property type="match status" value="1"/>
</dbReference>
<evidence type="ECO:0008006" key="4">
    <source>
        <dbReference type="Google" id="ProtNLM"/>
    </source>
</evidence>
<dbReference type="InterPro" id="IPR024338">
    <property type="entry name" value="MID1/Yam8"/>
</dbReference>
<dbReference type="OrthoDB" id="5405745at2759"/>
<dbReference type="Proteomes" id="UP000567179">
    <property type="component" value="Unassembled WGS sequence"/>
</dbReference>
<dbReference type="GO" id="GO:0005262">
    <property type="term" value="F:calcium channel activity"/>
    <property type="evidence" value="ECO:0007669"/>
    <property type="project" value="InterPro"/>
</dbReference>
<comment type="caution">
    <text evidence="2">The sequence shown here is derived from an EMBL/GenBank/DDBJ whole genome shotgun (WGS) entry which is preliminary data.</text>
</comment>
<gene>
    <name evidence="2" type="ORF">D9619_008854</name>
</gene>
<protein>
    <recommendedName>
        <fullName evidence="4">FZ domain-containing protein</fullName>
    </recommendedName>
</protein>
<dbReference type="GO" id="GO:0098703">
    <property type="term" value="P:calcium ion import across plasma membrane"/>
    <property type="evidence" value="ECO:0007669"/>
    <property type="project" value="InterPro"/>
</dbReference>
<keyword evidence="3" id="KW-1185">Reference proteome</keyword>
<dbReference type="EMBL" id="JAACJJ010000029">
    <property type="protein sequence ID" value="KAF5319632.1"/>
    <property type="molecule type" value="Genomic_DNA"/>
</dbReference>
<evidence type="ECO:0000313" key="2">
    <source>
        <dbReference type="EMBL" id="KAF5319632.1"/>
    </source>
</evidence>
<keyword evidence="1" id="KW-0732">Signal</keyword>